<evidence type="ECO:0000313" key="1">
    <source>
        <dbReference type="EMBL" id="CAF5181190.1"/>
    </source>
</evidence>
<gene>
    <name evidence="1" type="ORF">BYL167_LOCUS78981</name>
</gene>
<comment type="caution">
    <text evidence="1">The sequence shown here is derived from an EMBL/GenBank/DDBJ whole genome shotgun (WGS) entry which is preliminary data.</text>
</comment>
<evidence type="ECO:0000313" key="2">
    <source>
        <dbReference type="Proteomes" id="UP000681967"/>
    </source>
</evidence>
<name>A0A8S3HFI2_9BILA</name>
<feature type="non-terminal residue" evidence="1">
    <location>
        <position position="74"/>
    </location>
</feature>
<dbReference type="EMBL" id="CAJOBH010291056">
    <property type="protein sequence ID" value="CAF5181190.1"/>
    <property type="molecule type" value="Genomic_DNA"/>
</dbReference>
<organism evidence="1 2">
    <name type="scientific">Rotaria magnacalcarata</name>
    <dbReference type="NCBI Taxonomy" id="392030"/>
    <lineage>
        <taxon>Eukaryota</taxon>
        <taxon>Metazoa</taxon>
        <taxon>Spiralia</taxon>
        <taxon>Gnathifera</taxon>
        <taxon>Rotifera</taxon>
        <taxon>Eurotatoria</taxon>
        <taxon>Bdelloidea</taxon>
        <taxon>Philodinida</taxon>
        <taxon>Philodinidae</taxon>
        <taxon>Rotaria</taxon>
    </lineage>
</organism>
<dbReference type="Proteomes" id="UP000681967">
    <property type="component" value="Unassembled WGS sequence"/>
</dbReference>
<proteinExistence type="predicted"/>
<dbReference type="AlphaFoldDB" id="A0A8S3HFI2"/>
<reference evidence="1" key="1">
    <citation type="submission" date="2021-02" db="EMBL/GenBank/DDBJ databases">
        <authorList>
            <person name="Nowell W R."/>
        </authorList>
    </citation>
    <scope>NUCLEOTIDE SEQUENCE</scope>
</reference>
<accession>A0A8S3HFI2</accession>
<sequence>MCSRVRTYVVKNLPLYDVELSYESGYDIFKMMNWLQTPEGQSIVQNKEFLVICLGTDEVGQYGVNETLKRCSDL</sequence>
<protein>
    <submittedName>
        <fullName evidence="1">Uncharacterized protein</fullName>
    </submittedName>
</protein>